<dbReference type="Gene3D" id="3.30.750.24">
    <property type="entry name" value="STAS domain"/>
    <property type="match status" value="1"/>
</dbReference>
<organism evidence="2 3">
    <name type="scientific">Blastococcus saxobsidens</name>
    <dbReference type="NCBI Taxonomy" id="138336"/>
    <lineage>
        <taxon>Bacteria</taxon>
        <taxon>Bacillati</taxon>
        <taxon>Actinomycetota</taxon>
        <taxon>Actinomycetes</taxon>
        <taxon>Geodermatophilales</taxon>
        <taxon>Geodermatophilaceae</taxon>
        <taxon>Blastococcus</taxon>
    </lineage>
</organism>
<dbReference type="InterPro" id="IPR002645">
    <property type="entry name" value="STAS_dom"/>
</dbReference>
<gene>
    <name evidence="2" type="ORF">BKA19_2135</name>
</gene>
<dbReference type="CDD" id="cd07043">
    <property type="entry name" value="STAS_anti-anti-sigma_factors"/>
    <property type="match status" value="1"/>
</dbReference>
<comment type="caution">
    <text evidence="2">The sequence shown here is derived from an EMBL/GenBank/DDBJ whole genome shotgun (WGS) entry which is preliminary data.</text>
</comment>
<dbReference type="PROSITE" id="PS50801">
    <property type="entry name" value="STAS"/>
    <property type="match status" value="1"/>
</dbReference>
<name>A0A4Q7Y6B2_9ACTN</name>
<evidence type="ECO:0000259" key="1">
    <source>
        <dbReference type="PROSITE" id="PS50801"/>
    </source>
</evidence>
<dbReference type="Proteomes" id="UP000292507">
    <property type="component" value="Unassembled WGS sequence"/>
</dbReference>
<dbReference type="InterPro" id="IPR036513">
    <property type="entry name" value="STAS_dom_sf"/>
</dbReference>
<proteinExistence type="predicted"/>
<evidence type="ECO:0000313" key="3">
    <source>
        <dbReference type="Proteomes" id="UP000292507"/>
    </source>
</evidence>
<dbReference type="PANTHER" id="PTHR33495">
    <property type="entry name" value="ANTI-SIGMA FACTOR ANTAGONIST TM_1081-RELATED-RELATED"/>
    <property type="match status" value="1"/>
</dbReference>
<dbReference type="AlphaFoldDB" id="A0A4Q7Y6B2"/>
<evidence type="ECO:0000313" key="2">
    <source>
        <dbReference type="EMBL" id="RZU32440.1"/>
    </source>
</evidence>
<dbReference type="Pfam" id="PF01740">
    <property type="entry name" value="STAS"/>
    <property type="match status" value="1"/>
</dbReference>
<protein>
    <submittedName>
        <fullName evidence="2">Anti-sigma-factor antagonist</fullName>
    </submittedName>
</protein>
<dbReference type="PANTHER" id="PTHR33495:SF13">
    <property type="entry name" value="ANTI-SIGMA-F FACTOR ANTAGONIST RSFB"/>
    <property type="match status" value="1"/>
</dbReference>
<keyword evidence="3" id="KW-1185">Reference proteome</keyword>
<dbReference type="GO" id="GO:0043856">
    <property type="term" value="F:anti-sigma factor antagonist activity"/>
    <property type="evidence" value="ECO:0007669"/>
    <property type="project" value="TreeGrafter"/>
</dbReference>
<dbReference type="SUPFAM" id="SSF52091">
    <property type="entry name" value="SpoIIaa-like"/>
    <property type="match status" value="1"/>
</dbReference>
<reference evidence="2 3" key="1">
    <citation type="submission" date="2019-02" db="EMBL/GenBank/DDBJ databases">
        <title>Sequencing the genomes of 1000 actinobacteria strains.</title>
        <authorList>
            <person name="Klenk H.-P."/>
        </authorList>
    </citation>
    <scope>NUCLEOTIDE SEQUENCE [LARGE SCALE GENOMIC DNA]</scope>
    <source>
        <strain evidence="2 3">DSM 44509</strain>
    </source>
</reference>
<dbReference type="RefSeq" id="WP_158657563.1">
    <property type="nucleotide sequence ID" value="NZ_POQT01000013.1"/>
</dbReference>
<accession>A0A4Q7Y6B2</accession>
<feature type="domain" description="STAS" evidence="1">
    <location>
        <begin position="3"/>
        <end position="120"/>
    </location>
</feature>
<sequence length="120" mass="12595">MLFDVERTTIAGRAALTVRGEVDTATSTQLATAAEALLDTSPAGLVIDLSPTRFLDSSGARALVAIARRCTAGGIDLHVIAPRTNRPVRLPLELLQLERVVPLVNSAGELPSVNAGRETP</sequence>
<dbReference type="EMBL" id="SHKV01000001">
    <property type="protein sequence ID" value="RZU32440.1"/>
    <property type="molecule type" value="Genomic_DNA"/>
</dbReference>